<dbReference type="Proteomes" id="UP000419138">
    <property type="component" value="Unassembled WGS sequence"/>
</dbReference>
<evidence type="ECO:0000313" key="2">
    <source>
        <dbReference type="EMBL" id="MQT04103.1"/>
    </source>
</evidence>
<dbReference type="InterPro" id="IPR029055">
    <property type="entry name" value="Ntn_hydrolases_N"/>
</dbReference>
<organism evidence="2 3">
    <name type="scientific">Streptomyces jumonjinensis</name>
    <dbReference type="NCBI Taxonomy" id="1945"/>
    <lineage>
        <taxon>Bacteria</taxon>
        <taxon>Bacillati</taxon>
        <taxon>Actinomycetota</taxon>
        <taxon>Actinomycetes</taxon>
        <taxon>Kitasatosporales</taxon>
        <taxon>Streptomycetaceae</taxon>
        <taxon>Streptomyces</taxon>
    </lineage>
</organism>
<protein>
    <submittedName>
        <fullName evidence="2">Asparagine synthase</fullName>
    </submittedName>
</protein>
<gene>
    <name evidence="2" type="ORF">FF041_29210</name>
</gene>
<evidence type="ECO:0000259" key="1">
    <source>
        <dbReference type="Pfam" id="PF00733"/>
    </source>
</evidence>
<keyword evidence="3" id="KW-1185">Reference proteome</keyword>
<evidence type="ECO:0000313" key="3">
    <source>
        <dbReference type="Proteomes" id="UP000419138"/>
    </source>
</evidence>
<dbReference type="SUPFAM" id="SSF56235">
    <property type="entry name" value="N-terminal nucleophile aminohydrolases (Ntn hydrolases)"/>
    <property type="match status" value="1"/>
</dbReference>
<dbReference type="EMBL" id="VCLA01000184">
    <property type="protein sequence ID" value="MQT04103.1"/>
    <property type="molecule type" value="Genomic_DNA"/>
</dbReference>
<feature type="domain" description="Asparagine synthetase" evidence="1">
    <location>
        <begin position="196"/>
        <end position="575"/>
    </location>
</feature>
<dbReference type="AlphaFoldDB" id="A0A646KPE7"/>
<reference evidence="2 3" key="1">
    <citation type="submission" date="2019-05" db="EMBL/GenBank/DDBJ databases">
        <title>Comparative genomics and metabolomics analyses of clavulanic acid producing Streptomyces species provides insight into specialized metabolism and evolution of beta-lactam biosynthetic gene clusters.</title>
        <authorList>
            <person name="Moore M.A."/>
            <person name="Cruz-Morales P."/>
            <person name="Barona Gomez F."/>
            <person name="Kapil T."/>
        </authorList>
    </citation>
    <scope>NUCLEOTIDE SEQUENCE [LARGE SCALE GENOMIC DNA]</scope>
    <source>
        <strain evidence="2 3">NRRL 5741</strain>
    </source>
</reference>
<dbReference type="Gene3D" id="3.40.50.620">
    <property type="entry name" value="HUPs"/>
    <property type="match status" value="1"/>
</dbReference>
<dbReference type="InterPro" id="IPR014729">
    <property type="entry name" value="Rossmann-like_a/b/a_fold"/>
</dbReference>
<accession>A0A646KPE7</accession>
<dbReference type="Pfam" id="PF00733">
    <property type="entry name" value="Asn_synthase"/>
    <property type="match status" value="1"/>
</dbReference>
<comment type="caution">
    <text evidence="2">The sequence shown here is derived from an EMBL/GenBank/DDBJ whole genome shotgun (WGS) entry which is preliminary data.</text>
</comment>
<dbReference type="GO" id="GO:0006529">
    <property type="term" value="P:asparagine biosynthetic process"/>
    <property type="evidence" value="ECO:0007669"/>
    <property type="project" value="InterPro"/>
</dbReference>
<sequence length="587" mass="62241">MRLMTEKWITGGAPDDPGWGTGAAGGIPGVRTGPGCRVVVLADERARVVLVGDAGTVDEHRDELLGAAARGEWTTLTRLPGAYWVLARNGENMFVCGDLAGARAVFYARHGSHVRWSTSIGRLADHLAARVDLPLMGAQIAVGPEHWPERTLYDGIRAVPGGFGLLLGRAGSVRVVDVSDTGVSCSLVEGAAVFGEALRGAVSVRMGSAGGLAGADVSGGLDSSTVAILAARHGEICAVTYRDAYTSAEDLLYARRVAGHIGTTLHIGEGRAGQRPFTWSEGQPSTEQPVAMSLNMPQQRIYLAPAAGRPVHLTGHGGDVVLDSSSAGFIALVQTGRRRAARKEITRWARGHNRSPRTLWQTVAQHAELGHAGALRAAAAAIRTAGPGAFTGPSPVWTWCRPGPFAGWLTPYGRDRVAGLLDEASQHVLDERADVAAQRDALRMVGADVRDSIPLARDWGVRPAHPYLDNRVVRAAFAIDPLERWSTVSFKPLLAAALPELPVWLTGRTSKGSFTRQLIGGMSRRTDLAALVQTSSFVTEGLVDASRALTALSGIAGHHATALHNLQRLVTACHWLAARDRMREGAC</sequence>
<dbReference type="SUPFAM" id="SSF52402">
    <property type="entry name" value="Adenine nucleotide alpha hydrolases-like"/>
    <property type="match status" value="1"/>
</dbReference>
<dbReference type="GO" id="GO:0004066">
    <property type="term" value="F:asparagine synthase (glutamine-hydrolyzing) activity"/>
    <property type="evidence" value="ECO:0007669"/>
    <property type="project" value="InterPro"/>
</dbReference>
<dbReference type="InterPro" id="IPR001962">
    <property type="entry name" value="Asn_synthase"/>
</dbReference>
<proteinExistence type="predicted"/>
<name>A0A646KPE7_STRJU</name>